<comment type="caution">
    <text evidence="1">The sequence shown here is derived from an EMBL/GenBank/DDBJ whole genome shotgun (WGS) entry which is preliminary data.</text>
</comment>
<evidence type="ECO:0000313" key="2">
    <source>
        <dbReference type="Proteomes" id="UP000585836"/>
    </source>
</evidence>
<gene>
    <name evidence="1" type="ORF">FHS34_008335</name>
</gene>
<dbReference type="EMBL" id="JACHJK010000034">
    <property type="protein sequence ID" value="MBB5932814.1"/>
    <property type="molecule type" value="Genomic_DNA"/>
</dbReference>
<sequence>MSDTAGVVVCGAVALLLLGFGVRESVVVWQLKRAGIRARGVVVDNTTDDWSDGHDLVPVIAFVDQQGHRVQFSPHVMLGGTAFAGAGVLLALTN</sequence>
<accession>A0A7W9Q3S3</accession>
<keyword evidence="2" id="KW-1185">Reference proteome</keyword>
<reference evidence="1 2" key="1">
    <citation type="submission" date="2020-08" db="EMBL/GenBank/DDBJ databases">
        <title>Genomic Encyclopedia of Type Strains, Phase III (KMG-III): the genomes of soil and plant-associated and newly described type strains.</title>
        <authorList>
            <person name="Whitman W."/>
        </authorList>
    </citation>
    <scope>NUCLEOTIDE SEQUENCE [LARGE SCALE GENOMIC DNA]</scope>
    <source>
        <strain evidence="1 2">CECT 3313</strain>
    </source>
</reference>
<proteinExistence type="predicted"/>
<name>A0A7W9Q3S3_9ACTN</name>
<dbReference type="Proteomes" id="UP000585836">
    <property type="component" value="Unassembled WGS sequence"/>
</dbReference>
<dbReference type="RefSeq" id="WP_184975791.1">
    <property type="nucleotide sequence ID" value="NZ_JACHJK010000034.1"/>
</dbReference>
<organism evidence="1 2">
    <name type="scientific">Streptomyces echinatus</name>
    <dbReference type="NCBI Taxonomy" id="67293"/>
    <lineage>
        <taxon>Bacteria</taxon>
        <taxon>Bacillati</taxon>
        <taxon>Actinomycetota</taxon>
        <taxon>Actinomycetes</taxon>
        <taxon>Kitasatosporales</taxon>
        <taxon>Streptomycetaceae</taxon>
        <taxon>Streptomyces</taxon>
    </lineage>
</organism>
<evidence type="ECO:0000313" key="1">
    <source>
        <dbReference type="EMBL" id="MBB5932814.1"/>
    </source>
</evidence>
<protein>
    <submittedName>
        <fullName evidence="1">Uncharacterized protein</fullName>
    </submittedName>
</protein>
<dbReference type="AlphaFoldDB" id="A0A7W9Q3S3"/>